<keyword evidence="1" id="KW-0812">Transmembrane</keyword>
<feature type="transmembrane region" description="Helical" evidence="1">
    <location>
        <begin position="75"/>
        <end position="93"/>
    </location>
</feature>
<feature type="transmembrane region" description="Helical" evidence="1">
    <location>
        <begin position="168"/>
        <end position="193"/>
    </location>
</feature>
<organism evidence="3 4">
    <name type="scientific">Prorocentrum cordatum</name>
    <dbReference type="NCBI Taxonomy" id="2364126"/>
    <lineage>
        <taxon>Eukaryota</taxon>
        <taxon>Sar</taxon>
        <taxon>Alveolata</taxon>
        <taxon>Dinophyceae</taxon>
        <taxon>Prorocentrales</taxon>
        <taxon>Prorocentraceae</taxon>
        <taxon>Prorocentrum</taxon>
    </lineage>
</organism>
<name>A0ABN9RTR2_9DINO</name>
<evidence type="ECO:0000256" key="1">
    <source>
        <dbReference type="SAM" id="Phobius"/>
    </source>
</evidence>
<reference evidence="3" key="1">
    <citation type="submission" date="2023-10" db="EMBL/GenBank/DDBJ databases">
        <authorList>
            <person name="Chen Y."/>
            <person name="Shah S."/>
            <person name="Dougan E. K."/>
            <person name="Thang M."/>
            <person name="Chan C."/>
        </authorList>
    </citation>
    <scope>NUCLEOTIDE SEQUENCE [LARGE SCALE GENOMIC DNA]</scope>
</reference>
<proteinExistence type="predicted"/>
<evidence type="ECO:0000313" key="4">
    <source>
        <dbReference type="Proteomes" id="UP001189429"/>
    </source>
</evidence>
<evidence type="ECO:0008006" key="5">
    <source>
        <dbReference type="Google" id="ProtNLM"/>
    </source>
</evidence>
<comment type="caution">
    <text evidence="3">The sequence shown here is derived from an EMBL/GenBank/DDBJ whole genome shotgun (WGS) entry which is preliminary data.</text>
</comment>
<protein>
    <recommendedName>
        <fullName evidence="5">Transmembrane protein 138</fullName>
    </recommendedName>
</protein>
<keyword evidence="2" id="KW-0732">Signal</keyword>
<feature type="chain" id="PRO_5046885793" description="Transmembrane protein 138" evidence="2">
    <location>
        <begin position="25"/>
        <end position="197"/>
    </location>
</feature>
<accession>A0ABN9RTR2</accession>
<feature type="transmembrane region" description="Helical" evidence="1">
    <location>
        <begin position="134"/>
        <end position="156"/>
    </location>
</feature>
<evidence type="ECO:0000313" key="3">
    <source>
        <dbReference type="EMBL" id="CAK0822375.1"/>
    </source>
</evidence>
<evidence type="ECO:0000256" key="2">
    <source>
        <dbReference type="SAM" id="SignalP"/>
    </source>
</evidence>
<dbReference type="EMBL" id="CAUYUJ010007925">
    <property type="protein sequence ID" value="CAK0822375.1"/>
    <property type="molecule type" value="Genomic_DNA"/>
</dbReference>
<gene>
    <name evidence="3" type="ORF">PCOR1329_LOCUS23423</name>
</gene>
<sequence>MSVQIYLFATMYLLHLLVLICVRADLAVRADPLVRAHIPVLAVARPFLHDLLGEVAAVIEESFRAHLPGGREGRLWAALFFVFMMVASFARLVMRLFVQIYLVQLLLFVDTHLFAQLLPISFCVQIYLSVPIYLFVHIYLSLHIYMFFPLIYPVYLFELTYLSVQIYLFVWALLSVQIYLLAQSFFFAQVYLIDLSW</sequence>
<keyword evidence="1" id="KW-0472">Membrane</keyword>
<keyword evidence="1" id="KW-1133">Transmembrane helix</keyword>
<feature type="signal peptide" evidence="2">
    <location>
        <begin position="1"/>
        <end position="24"/>
    </location>
</feature>
<dbReference type="Proteomes" id="UP001189429">
    <property type="component" value="Unassembled WGS sequence"/>
</dbReference>
<keyword evidence="4" id="KW-1185">Reference proteome</keyword>
<feature type="transmembrane region" description="Helical" evidence="1">
    <location>
        <begin position="105"/>
        <end position="128"/>
    </location>
</feature>